<keyword evidence="3" id="KW-1185">Reference proteome</keyword>
<feature type="compositionally biased region" description="Low complexity" evidence="1">
    <location>
        <begin position="101"/>
        <end position="114"/>
    </location>
</feature>
<dbReference type="EMBL" id="BOMB01000032">
    <property type="protein sequence ID" value="GID14646.1"/>
    <property type="molecule type" value="Genomic_DNA"/>
</dbReference>
<organism evidence="2 3">
    <name type="scientific">Actinocatenispora rupis</name>
    <dbReference type="NCBI Taxonomy" id="519421"/>
    <lineage>
        <taxon>Bacteria</taxon>
        <taxon>Bacillati</taxon>
        <taxon>Actinomycetota</taxon>
        <taxon>Actinomycetes</taxon>
        <taxon>Micromonosporales</taxon>
        <taxon>Micromonosporaceae</taxon>
        <taxon>Actinocatenispora</taxon>
    </lineage>
</organism>
<proteinExistence type="predicted"/>
<dbReference type="Proteomes" id="UP000612808">
    <property type="component" value="Unassembled WGS sequence"/>
</dbReference>
<evidence type="ECO:0008006" key="4">
    <source>
        <dbReference type="Google" id="ProtNLM"/>
    </source>
</evidence>
<dbReference type="RefSeq" id="WP_203662485.1">
    <property type="nucleotide sequence ID" value="NZ_BAAAZM010000017.1"/>
</dbReference>
<evidence type="ECO:0000313" key="3">
    <source>
        <dbReference type="Proteomes" id="UP000612808"/>
    </source>
</evidence>
<reference evidence="2" key="1">
    <citation type="submission" date="2021-01" db="EMBL/GenBank/DDBJ databases">
        <title>Whole genome shotgun sequence of Actinocatenispora rupis NBRC 107355.</title>
        <authorList>
            <person name="Komaki H."/>
            <person name="Tamura T."/>
        </authorList>
    </citation>
    <scope>NUCLEOTIDE SEQUENCE</scope>
    <source>
        <strain evidence="2">NBRC 107355</strain>
    </source>
</reference>
<feature type="compositionally biased region" description="Basic and acidic residues" evidence="1">
    <location>
        <begin position="123"/>
        <end position="134"/>
    </location>
</feature>
<evidence type="ECO:0000256" key="1">
    <source>
        <dbReference type="SAM" id="MobiDB-lite"/>
    </source>
</evidence>
<feature type="region of interest" description="Disordered" evidence="1">
    <location>
        <begin position="101"/>
        <end position="140"/>
    </location>
</feature>
<name>A0A8J3ND34_9ACTN</name>
<accession>A0A8J3ND34</accession>
<comment type="caution">
    <text evidence="2">The sequence shown here is derived from an EMBL/GenBank/DDBJ whole genome shotgun (WGS) entry which is preliminary data.</text>
</comment>
<evidence type="ECO:0000313" key="2">
    <source>
        <dbReference type="EMBL" id="GID14646.1"/>
    </source>
</evidence>
<dbReference type="AlphaFoldDB" id="A0A8J3ND34"/>
<gene>
    <name evidence="2" type="ORF">Aru02nite_55350</name>
</gene>
<protein>
    <recommendedName>
        <fullName evidence="4">SWIM zinc finger</fullName>
    </recommendedName>
</protein>
<sequence>MTLPTLPPVAPDVLAEAVEGLSPRLRKKLDTTIERYATAPVLADGDTVRIECGEDTVVTLTPGASGAVTTADQATCTCLLAPRCLHRTAVLGACPVADPDTTAPAAGDAPRPDTMAPAAGEAPRPDTTADHVEAGDAPTATVGPTAAQVAAAESLWSAAAAVLAAGVPSAGAVPQAELLRAAHTARLAGLHRAEAAALRVVRGLRAARGRDDTHRLADLVAALRELLFTATLLARSDPDPALIGTARRAYRQGSSLRVHGVCREPVLTATGYAGVVTHVVTDDGEWYSVADVKPGGPGRARGAATAPVAIGAPALTHAQLARGGLLITGATISPEGRLGAGRGVRATPLAASAWSAGPLAALFARPVADVVADRLGADTGGDPEQADRAAAELVGCEVEILGAGRDHLLARPADGSPGPLIRLVPANDNADLAHLTNFRQLAARPGLHLRVVGRLDPERAATIRPLAVAPVPGSDTTVRLPDEWQGHADLGYDQLQGAHLPPPTDSTPLPGYAEVDALADSPLWQVRHLVELAVTGGRRAVAESGRRGRETYGPLRRAGFAGAADLAAGLTAEADRRGRDVFGVLTDPGPDRYAAAWLAAAVHLTWTERALIRSAWQPE</sequence>